<evidence type="ECO:0000259" key="3">
    <source>
        <dbReference type="PROSITE" id="PS50234"/>
    </source>
</evidence>
<dbReference type="InterPro" id="IPR036465">
    <property type="entry name" value="vWFA_dom_sf"/>
</dbReference>
<dbReference type="Pfam" id="PF05738">
    <property type="entry name" value="Cna_B"/>
    <property type="match status" value="1"/>
</dbReference>
<keyword evidence="2" id="KW-0812">Transmembrane</keyword>
<proteinExistence type="predicted"/>
<dbReference type="eggNOG" id="COG1361">
    <property type="taxonomic scope" value="Bacteria"/>
</dbReference>
<dbReference type="Gene3D" id="2.60.40.3050">
    <property type="match status" value="1"/>
</dbReference>
<dbReference type="Gene3D" id="3.40.50.410">
    <property type="entry name" value="von Willebrand factor, type A domain"/>
    <property type="match status" value="1"/>
</dbReference>
<dbReference type="PATRIC" id="fig|1435051.3.peg.1411"/>
<dbReference type="CDD" id="cd00198">
    <property type="entry name" value="vWFA"/>
    <property type="match status" value="1"/>
</dbReference>
<feature type="transmembrane region" description="Helical" evidence="2">
    <location>
        <begin position="1164"/>
        <end position="1185"/>
    </location>
</feature>
<evidence type="ECO:0000256" key="2">
    <source>
        <dbReference type="SAM" id="Phobius"/>
    </source>
</evidence>
<dbReference type="InterPro" id="IPR001220">
    <property type="entry name" value="Legume_lectin_dom"/>
</dbReference>
<accession>W4N660</accession>
<name>W4N660_9BIFI</name>
<evidence type="ECO:0000313" key="4">
    <source>
        <dbReference type="EMBL" id="ETY70578.1"/>
    </source>
</evidence>
<dbReference type="Pfam" id="PF24558">
    <property type="entry name" value="DUF7604"/>
    <property type="match status" value="1"/>
</dbReference>
<dbReference type="InterPro" id="IPR013320">
    <property type="entry name" value="ConA-like_dom_sf"/>
</dbReference>
<dbReference type="Gene3D" id="2.60.40.1140">
    <property type="entry name" value="Collagen-binding surface protein Cna, B-type domain"/>
    <property type="match status" value="1"/>
</dbReference>
<keyword evidence="2" id="KW-0472">Membrane</keyword>
<feature type="region of interest" description="Disordered" evidence="1">
    <location>
        <begin position="641"/>
        <end position="663"/>
    </location>
</feature>
<dbReference type="AlphaFoldDB" id="W4N660"/>
<dbReference type="eggNOG" id="COG2304">
    <property type="taxonomic scope" value="Bacteria"/>
</dbReference>
<dbReference type="Proteomes" id="UP000019155">
    <property type="component" value="Unassembled WGS sequence"/>
</dbReference>
<dbReference type="SUPFAM" id="SSF49899">
    <property type="entry name" value="Concanavalin A-like lectins/glucanases"/>
    <property type="match status" value="1"/>
</dbReference>
<keyword evidence="2" id="KW-1133">Transmembrane helix</keyword>
<dbReference type="InterPro" id="IPR008454">
    <property type="entry name" value="Collagen-bd_Cna-like_B-typ_dom"/>
</dbReference>
<dbReference type="Pfam" id="PF24346">
    <property type="entry name" value="DUF7507"/>
    <property type="match status" value="1"/>
</dbReference>
<dbReference type="STRING" id="1435051.BMOU_1432"/>
<dbReference type="PROSITE" id="PS50234">
    <property type="entry name" value="VWFA"/>
    <property type="match status" value="1"/>
</dbReference>
<dbReference type="SMART" id="SM00327">
    <property type="entry name" value="VWA"/>
    <property type="match status" value="1"/>
</dbReference>
<gene>
    <name evidence="4" type="ORF">BMOU_1432</name>
</gene>
<dbReference type="Pfam" id="PF12892">
    <property type="entry name" value="FctA"/>
    <property type="match status" value="1"/>
</dbReference>
<dbReference type="InterPro" id="IPR055354">
    <property type="entry name" value="DUF7507"/>
</dbReference>
<comment type="caution">
    <text evidence="4">The sequence shown here is derived from an EMBL/GenBank/DDBJ whole genome shotgun (WGS) entry which is preliminary data.</text>
</comment>
<evidence type="ECO:0000313" key="5">
    <source>
        <dbReference type="Proteomes" id="UP000019155"/>
    </source>
</evidence>
<reference evidence="4 5" key="1">
    <citation type="journal article" date="2014" name="Genome Announc.">
        <title>The Genome Sequence of Bifidobacterium moukalabense DSM 27321 Highlights the Close Phylogenetic Relatedness with the Bifidobacterium dentium Taxon.</title>
        <authorList>
            <person name="Lugli G.A."/>
            <person name="Duranti S."/>
            <person name="Milani C."/>
            <person name="Turroni F."/>
            <person name="Viappiani A."/>
            <person name="Mangifesta M."/>
            <person name="van Sinderen D."/>
            <person name="Ventura M."/>
        </authorList>
    </citation>
    <scope>NUCLEOTIDE SEQUENCE [LARGE SCALE GENOMIC DNA]</scope>
    <source>
        <strain evidence="4 5">DSM 27321</strain>
    </source>
</reference>
<protein>
    <submittedName>
        <fullName evidence="4">Putative von Willebrand factor type A domain-containing protein</fullName>
    </submittedName>
</protein>
<evidence type="ECO:0000256" key="1">
    <source>
        <dbReference type="SAM" id="MobiDB-lite"/>
    </source>
</evidence>
<dbReference type="SUPFAM" id="SSF53300">
    <property type="entry name" value="vWA-like"/>
    <property type="match status" value="1"/>
</dbReference>
<keyword evidence="5" id="KW-1185">Reference proteome</keyword>
<dbReference type="Gene3D" id="2.60.120.200">
    <property type="match status" value="1"/>
</dbReference>
<dbReference type="InterPro" id="IPR055384">
    <property type="entry name" value="DUF7604"/>
</dbReference>
<dbReference type="InterPro" id="IPR022464">
    <property type="entry name" value="Strep_pil_isopept_link"/>
</dbReference>
<dbReference type="GO" id="GO:0030246">
    <property type="term" value="F:carbohydrate binding"/>
    <property type="evidence" value="ECO:0007669"/>
    <property type="project" value="InterPro"/>
</dbReference>
<dbReference type="InterPro" id="IPR038174">
    <property type="entry name" value="Strep_pil_link_sf"/>
</dbReference>
<dbReference type="SUPFAM" id="SSF49478">
    <property type="entry name" value="Cna protein B-type domain"/>
    <property type="match status" value="1"/>
</dbReference>
<organism evidence="4 5">
    <name type="scientific">Bifidobacterium moukalabense DSM 27321</name>
    <dbReference type="NCBI Taxonomy" id="1435051"/>
    <lineage>
        <taxon>Bacteria</taxon>
        <taxon>Bacillati</taxon>
        <taxon>Actinomycetota</taxon>
        <taxon>Actinomycetes</taxon>
        <taxon>Bifidobacteriales</taxon>
        <taxon>Bifidobacteriaceae</taxon>
        <taxon>Bifidobacterium</taxon>
    </lineage>
</organism>
<dbReference type="EMBL" id="AZMV01000007">
    <property type="protein sequence ID" value="ETY70578.1"/>
    <property type="molecule type" value="Genomic_DNA"/>
</dbReference>
<sequence length="1192" mass="125157">MKDIREHQVRPKGNLAKRIIAAIAAVAMLGGVGYATATTAVAEEEAGTLATESFMGTTVGREWILLNDACLTAGGTQGCTAKRKANGDSGIYNQSNGLLQLTGDVNDATGGAVFNHQLDTSLGLDVTFYQYQTARSSGADGIGFFLADGNQELTTTGASGAGLGYANTRGGSAPSDGLSEGVLGLGLDVYGNFANDTDWVGGTDCTQYRSGQISNSVVLRGAGNGSTGYCKVTDAKTYTGLTTSKAPLVGSSYTDGADGVKVRIIISPQKTSADGTVTEYSKVTVIVGDTTIYNNVELNYALPATVKMGFSASTGGSKQPHYIRGVQVKTVEASNGIMLSKYHDTKSKQYKVAYAEGDKVPYSFLITNSGTQNLSTVTLTDTNADEGSLTCTPSLPAATLAPTATIQCTATHTLTEAEAAQGSFTNEASASGVASGSTLTAKDSATVPTIKPLAAPDHTKWIVKDASSEGDGDQYTLNLNVTGNNSETSIASATPADVILVMDKSGSMEGSRDTNSQTAANALAKKLLTTANSSLDPSLQAQMAVVTFSDKATVKLDGKFTTSADAIASAITDTPNGGTNWEDALKKANGLSSGRAGVKKYIIFLSDGNPTFRVTSYGGCFHHNQYDSKYTTQEACEAASSRRDTYSWKTNPDDKRSDGVHGHGDSDEYGFNYAAALAEANNRGKAALYVVKTSNDANKMTNLASDAKAVTGKELDGTTATNLTNAFEQIYSSITSTSKVKVYSITDTLTQWVDPVDLTDGDVTDKVTVTAPQGKATPSYTATYVESTRTLTVKFTDGVEAGAADTYGVSFKVKPSAQAYADYATNGQTYPDVADDGTSDKSETVTNDEGKHIGYYSNTAAKLTYCIVTTVGNQESACTEKTVDYGKPVVNVKLGKITITKQWSDGNGKHANDSVTVQLQRTATGVEGATAESVGNELTLNAENKWTAEVDNLQPGYTYSVVETSGNDRYDVTYSDGQDLTEQMVWSSSDDAGTLNATVTNTLKQVTLENLVSVKKNLAGRAWTATDKFDFTLEATDGAPLPEVCQNQQSCEVSVKSDSASYAAAFGNITYDAGEAEYTYNVTENKGSASAMHYSKAKYEVVVTVAKSTDGEWNASVSSVTKVLDDNGNSASEKQDVSDPVTFTNHYIQVSVLPFTGGTTDRQWLLVGGGIAGMAALMIGAAGIWRGKKRLV</sequence>
<dbReference type="Pfam" id="PF00139">
    <property type="entry name" value="Lectin_legB"/>
    <property type="match status" value="1"/>
</dbReference>
<dbReference type="InterPro" id="IPR002035">
    <property type="entry name" value="VWF_A"/>
</dbReference>
<dbReference type="Pfam" id="PF13519">
    <property type="entry name" value="VWA_2"/>
    <property type="match status" value="1"/>
</dbReference>
<feature type="domain" description="VWFA" evidence="3">
    <location>
        <begin position="497"/>
        <end position="734"/>
    </location>
</feature>